<feature type="coiled-coil region" evidence="1">
    <location>
        <begin position="196"/>
        <end position="262"/>
    </location>
</feature>
<sequence length="420" mass="45191">MLNSIQSLSNPSGTSAAGSDATATLGPLLQEGETVRYVLTSSKGIEQTQDGRTTTVQPGSGHDAYAIVTDFRVLFLVGSDAEEPSIDIEFDLPMVASSKARNSLLSSSLVVASEEKTTVKFTPSGGPDVEEVAEYIDRLSDCWADFHRAIAATREAIDAFEATLTAGEDAQEELTTAQSRLSNAHHHATRNEDGPVEAMLEILEPVEDELDQLQVEARLDRVDDLLADAEAEDAFDDAVAALVEARDRLEEARGALDEEALAGEGAAESIDERAAAIDDYATSLLADAEDACHQALDAADTDAAADAWETALARYRTVRDADWDELGGANEDALDFQIAWVVGNRIDALCARGAELETEGDDLDDSGDDATERFEAAKAAVETAQTLADEHPHTDADRFDERLEDLQEKIEVSEWQWGDA</sequence>
<feature type="region of interest" description="Disordered" evidence="2">
    <location>
        <begin position="1"/>
        <end position="21"/>
    </location>
</feature>
<dbReference type="Proteomes" id="UP000199062">
    <property type="component" value="Unassembled WGS sequence"/>
</dbReference>
<name>A0A1I6KE23_9EURY</name>
<evidence type="ECO:0000256" key="2">
    <source>
        <dbReference type="SAM" id="MobiDB-lite"/>
    </source>
</evidence>
<dbReference type="RefSeq" id="WP_089813799.1">
    <property type="nucleotide sequence ID" value="NZ_FOZK01000001.1"/>
</dbReference>
<dbReference type="AlphaFoldDB" id="A0A1I6KE23"/>
<organism evidence="3 4">
    <name type="scientific">Halomicrobium zhouii</name>
    <dbReference type="NCBI Taxonomy" id="767519"/>
    <lineage>
        <taxon>Archaea</taxon>
        <taxon>Methanobacteriati</taxon>
        <taxon>Methanobacteriota</taxon>
        <taxon>Stenosarchaea group</taxon>
        <taxon>Halobacteria</taxon>
        <taxon>Halobacteriales</taxon>
        <taxon>Haloarculaceae</taxon>
        <taxon>Halomicrobium</taxon>
    </lineage>
</organism>
<dbReference type="OrthoDB" id="240458at2157"/>
<protein>
    <recommendedName>
        <fullName evidence="5">YokE-like PH domain-containing protein</fullName>
    </recommendedName>
</protein>
<accession>A0A1I6KE23</accession>
<dbReference type="EMBL" id="FOZK01000001">
    <property type="protein sequence ID" value="SFR89492.1"/>
    <property type="molecule type" value="Genomic_DNA"/>
</dbReference>
<evidence type="ECO:0000256" key="1">
    <source>
        <dbReference type="SAM" id="Coils"/>
    </source>
</evidence>
<proteinExistence type="predicted"/>
<feature type="compositionally biased region" description="Polar residues" evidence="2">
    <location>
        <begin position="1"/>
        <end position="11"/>
    </location>
</feature>
<gene>
    <name evidence="3" type="ORF">SAMN05216559_0638</name>
</gene>
<evidence type="ECO:0000313" key="3">
    <source>
        <dbReference type="EMBL" id="SFR89492.1"/>
    </source>
</evidence>
<keyword evidence="1" id="KW-0175">Coiled coil</keyword>
<feature type="compositionally biased region" description="Low complexity" evidence="2">
    <location>
        <begin position="12"/>
        <end position="21"/>
    </location>
</feature>
<keyword evidence="4" id="KW-1185">Reference proteome</keyword>
<evidence type="ECO:0008006" key="5">
    <source>
        <dbReference type="Google" id="ProtNLM"/>
    </source>
</evidence>
<evidence type="ECO:0000313" key="4">
    <source>
        <dbReference type="Proteomes" id="UP000199062"/>
    </source>
</evidence>
<reference evidence="3 4" key="1">
    <citation type="submission" date="2016-10" db="EMBL/GenBank/DDBJ databases">
        <authorList>
            <person name="de Groot N.N."/>
        </authorList>
    </citation>
    <scope>NUCLEOTIDE SEQUENCE [LARGE SCALE GENOMIC DNA]</scope>
    <source>
        <strain evidence="3 4">CGMCC 1.10457</strain>
    </source>
</reference>